<dbReference type="EMBL" id="JASCZI010061426">
    <property type="protein sequence ID" value="MED6138677.1"/>
    <property type="molecule type" value="Genomic_DNA"/>
</dbReference>
<organism evidence="3 4">
    <name type="scientific">Stylosanthes scabra</name>
    <dbReference type="NCBI Taxonomy" id="79078"/>
    <lineage>
        <taxon>Eukaryota</taxon>
        <taxon>Viridiplantae</taxon>
        <taxon>Streptophyta</taxon>
        <taxon>Embryophyta</taxon>
        <taxon>Tracheophyta</taxon>
        <taxon>Spermatophyta</taxon>
        <taxon>Magnoliopsida</taxon>
        <taxon>eudicotyledons</taxon>
        <taxon>Gunneridae</taxon>
        <taxon>Pentapetalae</taxon>
        <taxon>rosids</taxon>
        <taxon>fabids</taxon>
        <taxon>Fabales</taxon>
        <taxon>Fabaceae</taxon>
        <taxon>Papilionoideae</taxon>
        <taxon>50 kb inversion clade</taxon>
        <taxon>dalbergioids sensu lato</taxon>
        <taxon>Dalbergieae</taxon>
        <taxon>Pterocarpus clade</taxon>
        <taxon>Stylosanthes</taxon>
    </lineage>
</organism>
<evidence type="ECO:0000259" key="2">
    <source>
        <dbReference type="Pfam" id="PF14244"/>
    </source>
</evidence>
<proteinExistence type="predicted"/>
<accession>A0ABU6SQG7</accession>
<feature type="domain" description="Retrotransposon Copia-like N-terminal" evidence="2">
    <location>
        <begin position="9"/>
        <end position="43"/>
    </location>
</feature>
<keyword evidence="4" id="KW-1185">Reference proteome</keyword>
<name>A0ABU6SQG7_9FABA</name>
<sequence length="73" mass="8206">LDIFQPILVILNDSNYAHWVEAMRDFLKGRKLWRYVTGDIVCPVKSTVTATSADGTSKSTEVGEKDFADKLED</sequence>
<dbReference type="InterPro" id="IPR029472">
    <property type="entry name" value="Copia-like_N"/>
</dbReference>
<feature type="compositionally biased region" description="Polar residues" evidence="1">
    <location>
        <begin position="51"/>
        <end position="60"/>
    </location>
</feature>
<gene>
    <name evidence="3" type="ORF">PIB30_076684</name>
</gene>
<feature type="non-terminal residue" evidence="3">
    <location>
        <position position="1"/>
    </location>
</feature>
<dbReference type="Pfam" id="PF14244">
    <property type="entry name" value="Retrotran_gag_3"/>
    <property type="match status" value="1"/>
</dbReference>
<evidence type="ECO:0000313" key="4">
    <source>
        <dbReference type="Proteomes" id="UP001341840"/>
    </source>
</evidence>
<evidence type="ECO:0000313" key="3">
    <source>
        <dbReference type="EMBL" id="MED6138677.1"/>
    </source>
</evidence>
<protein>
    <recommendedName>
        <fullName evidence="2">Retrotransposon Copia-like N-terminal domain-containing protein</fullName>
    </recommendedName>
</protein>
<feature type="region of interest" description="Disordered" evidence="1">
    <location>
        <begin position="51"/>
        <end position="73"/>
    </location>
</feature>
<evidence type="ECO:0000256" key="1">
    <source>
        <dbReference type="SAM" id="MobiDB-lite"/>
    </source>
</evidence>
<reference evidence="3 4" key="1">
    <citation type="journal article" date="2023" name="Plants (Basel)">
        <title>Bridging the Gap: Combining Genomics and Transcriptomics Approaches to Understand Stylosanthes scabra, an Orphan Legume from the Brazilian Caatinga.</title>
        <authorList>
            <person name="Ferreira-Neto J.R.C."/>
            <person name="da Silva M.D."/>
            <person name="Binneck E."/>
            <person name="de Melo N.F."/>
            <person name="da Silva R.H."/>
            <person name="de Melo A.L.T.M."/>
            <person name="Pandolfi V."/>
            <person name="Bustamante F.O."/>
            <person name="Brasileiro-Vidal A.C."/>
            <person name="Benko-Iseppon A.M."/>
        </authorList>
    </citation>
    <scope>NUCLEOTIDE SEQUENCE [LARGE SCALE GENOMIC DNA]</scope>
    <source>
        <tissue evidence="3">Leaves</tissue>
    </source>
</reference>
<feature type="compositionally biased region" description="Basic and acidic residues" evidence="1">
    <location>
        <begin position="61"/>
        <end position="73"/>
    </location>
</feature>
<dbReference type="Proteomes" id="UP001341840">
    <property type="component" value="Unassembled WGS sequence"/>
</dbReference>
<comment type="caution">
    <text evidence="3">The sequence shown here is derived from an EMBL/GenBank/DDBJ whole genome shotgun (WGS) entry which is preliminary data.</text>
</comment>